<dbReference type="Gene3D" id="3.60.10.10">
    <property type="entry name" value="Endonuclease/exonuclease/phosphatase"/>
    <property type="match status" value="1"/>
</dbReference>
<evidence type="ECO:0000313" key="1">
    <source>
        <dbReference type="EMBL" id="PKI39155.1"/>
    </source>
</evidence>
<dbReference type="SUPFAM" id="SSF56219">
    <property type="entry name" value="DNase I-like"/>
    <property type="match status" value="1"/>
</dbReference>
<name>A0A2I0I566_PUNGR</name>
<evidence type="ECO:0000313" key="2">
    <source>
        <dbReference type="Proteomes" id="UP000233551"/>
    </source>
</evidence>
<dbReference type="STRING" id="22663.A0A2I0I566"/>
<protein>
    <submittedName>
        <fullName evidence="1">Uncharacterized protein</fullName>
    </submittedName>
</protein>
<dbReference type="InterPro" id="IPR040256">
    <property type="entry name" value="At4g02000-like"/>
</dbReference>
<dbReference type="Proteomes" id="UP000233551">
    <property type="component" value="Unassembled WGS sequence"/>
</dbReference>
<sequence>MKRMPIWVQLRKIPLQYFHPKGISYIASAIGKPLYMDRATAIRSRLDYAKVCVEVEVENEIPQFLSVDLGNGYIVEVLVDIPWMPDKCDRCKVFGHRCNNTIEVALAAAPAAHLAEVHRKEVEDKPKCVAPNPITEEESRAAAATPATAAHTVSFSGTMVKSRDGLSADSIRNRKKALFTEEVVADLEEEEDNHGSVAQAVLKLQGMRKSRSGKGSKAPKALARNISHSWVLIGDFNAIKDIQEVKAVGREVVIDQSMRDFADFLNSTELTDHTSIGCYYMWSNKRQEGFQARKIDRVLINEKWVLSE</sequence>
<keyword evidence="2" id="KW-1185">Reference proteome</keyword>
<proteinExistence type="predicted"/>
<comment type="caution">
    <text evidence="1">The sequence shown here is derived from an EMBL/GenBank/DDBJ whole genome shotgun (WGS) entry which is preliminary data.</text>
</comment>
<dbReference type="PANTHER" id="PTHR31286">
    <property type="entry name" value="GLYCINE-RICH CELL WALL STRUCTURAL PROTEIN 1.8-LIKE"/>
    <property type="match status" value="1"/>
</dbReference>
<dbReference type="InterPro" id="IPR036691">
    <property type="entry name" value="Endo/exonu/phosph_ase_sf"/>
</dbReference>
<dbReference type="AlphaFoldDB" id="A0A2I0I566"/>
<accession>A0A2I0I566</accession>
<gene>
    <name evidence="1" type="ORF">CRG98_040456</name>
</gene>
<dbReference type="PANTHER" id="PTHR31286:SF165">
    <property type="entry name" value="DUF4283 DOMAIN-CONTAINING PROTEIN"/>
    <property type="match status" value="1"/>
</dbReference>
<organism evidence="1 2">
    <name type="scientific">Punica granatum</name>
    <name type="common">Pomegranate</name>
    <dbReference type="NCBI Taxonomy" id="22663"/>
    <lineage>
        <taxon>Eukaryota</taxon>
        <taxon>Viridiplantae</taxon>
        <taxon>Streptophyta</taxon>
        <taxon>Embryophyta</taxon>
        <taxon>Tracheophyta</taxon>
        <taxon>Spermatophyta</taxon>
        <taxon>Magnoliopsida</taxon>
        <taxon>eudicotyledons</taxon>
        <taxon>Gunneridae</taxon>
        <taxon>Pentapetalae</taxon>
        <taxon>rosids</taxon>
        <taxon>malvids</taxon>
        <taxon>Myrtales</taxon>
        <taxon>Lythraceae</taxon>
        <taxon>Punica</taxon>
    </lineage>
</organism>
<reference evidence="1 2" key="1">
    <citation type="submission" date="2017-11" db="EMBL/GenBank/DDBJ databases">
        <title>De-novo sequencing of pomegranate (Punica granatum L.) genome.</title>
        <authorList>
            <person name="Akparov Z."/>
            <person name="Amiraslanov A."/>
            <person name="Hajiyeva S."/>
            <person name="Abbasov M."/>
            <person name="Kaur K."/>
            <person name="Hamwieh A."/>
            <person name="Solovyev V."/>
            <person name="Salamov A."/>
            <person name="Braich B."/>
            <person name="Kosarev P."/>
            <person name="Mahmoud A."/>
            <person name="Hajiyev E."/>
            <person name="Babayeva S."/>
            <person name="Izzatullayeva V."/>
            <person name="Mammadov A."/>
            <person name="Mammadov A."/>
            <person name="Sharifova S."/>
            <person name="Ojaghi J."/>
            <person name="Eynullazada K."/>
            <person name="Bayramov B."/>
            <person name="Abdulazimova A."/>
            <person name="Shahmuradov I."/>
        </authorList>
    </citation>
    <scope>NUCLEOTIDE SEQUENCE [LARGE SCALE GENOMIC DNA]</scope>
    <source>
        <strain evidence="2">cv. AG2017</strain>
        <tissue evidence="1">Leaf</tissue>
    </source>
</reference>
<dbReference type="EMBL" id="PGOL01003880">
    <property type="protein sequence ID" value="PKI39155.1"/>
    <property type="molecule type" value="Genomic_DNA"/>
</dbReference>